<feature type="compositionally biased region" description="Basic and acidic residues" evidence="1">
    <location>
        <begin position="162"/>
        <end position="172"/>
    </location>
</feature>
<reference evidence="2" key="1">
    <citation type="submission" date="2018-03" db="EMBL/GenBank/DDBJ databases">
        <authorList>
            <person name="Guldener U."/>
        </authorList>
    </citation>
    <scope>NUCLEOTIDE SEQUENCE</scope>
</reference>
<feature type="region of interest" description="Disordered" evidence="1">
    <location>
        <begin position="162"/>
        <end position="209"/>
    </location>
</feature>
<comment type="caution">
    <text evidence="2">The sequence shown here is derived from an EMBL/GenBank/DDBJ whole genome shotgun (WGS) entry which is preliminary data.</text>
</comment>
<dbReference type="PANTHER" id="PTHR28527">
    <property type="entry name" value="MATING-TYPE SWITCHING PROTEIN SWI2-RELATED"/>
    <property type="match status" value="1"/>
</dbReference>
<protein>
    <submittedName>
        <fullName evidence="2">Uncharacterized protein</fullName>
    </submittedName>
</protein>
<gene>
    <name evidence="2" type="ORF">DNG_04790</name>
</gene>
<feature type="region of interest" description="Disordered" evidence="1">
    <location>
        <begin position="1"/>
        <end position="71"/>
    </location>
</feature>
<keyword evidence="3" id="KW-1185">Reference proteome</keyword>
<dbReference type="PANTHER" id="PTHR28527:SF1">
    <property type="entry name" value="SWI5-DEPENDENT RECOMBINATION DNA REPAIR PROTEIN 1"/>
    <property type="match status" value="1"/>
</dbReference>
<evidence type="ECO:0000313" key="3">
    <source>
        <dbReference type="Proteomes" id="UP001187682"/>
    </source>
</evidence>
<dbReference type="AlphaFoldDB" id="A0AAE8SVN5"/>
<name>A0AAE8SVN5_9PEZI</name>
<dbReference type="Proteomes" id="UP001187682">
    <property type="component" value="Unassembled WGS sequence"/>
</dbReference>
<evidence type="ECO:0000256" key="1">
    <source>
        <dbReference type="SAM" id="MobiDB-lite"/>
    </source>
</evidence>
<proteinExistence type="predicted"/>
<dbReference type="GO" id="GO:0006310">
    <property type="term" value="P:DNA recombination"/>
    <property type="evidence" value="ECO:0007669"/>
    <property type="project" value="TreeGrafter"/>
</dbReference>
<feature type="compositionally biased region" description="Acidic residues" evidence="1">
    <location>
        <begin position="196"/>
        <end position="206"/>
    </location>
</feature>
<accession>A0AAE8SVN5</accession>
<sequence length="234" mass="25758">MSSTPAAKRRRIDAASATLRQPFRSPVVKRPPNDVTTPAAGSAARGGAILGTPGRTRMTALGQDTPSRAARGVRRPDFVWRERRAEFEAKNAALEDEIVRLRDGDGDGEVTVENGTGDDELDGLIVKWRAAAQQAADELFETSRSRVQNMGGMKELAAMRRRQAEFFKEEMGGRPSKKPGSDDGSMDGDWSPGSQEEQDEQEDEEKEYTMATMLRSLNIDVHVIGYDEAEGSWK</sequence>
<organism evidence="2 3">
    <name type="scientific">Cephalotrichum gorgonifer</name>
    <dbReference type="NCBI Taxonomy" id="2041049"/>
    <lineage>
        <taxon>Eukaryota</taxon>
        <taxon>Fungi</taxon>
        <taxon>Dikarya</taxon>
        <taxon>Ascomycota</taxon>
        <taxon>Pezizomycotina</taxon>
        <taxon>Sordariomycetes</taxon>
        <taxon>Hypocreomycetidae</taxon>
        <taxon>Microascales</taxon>
        <taxon>Microascaceae</taxon>
        <taxon>Cephalotrichum</taxon>
    </lineage>
</organism>
<dbReference type="Gene3D" id="6.10.140.1020">
    <property type="match status" value="1"/>
</dbReference>
<evidence type="ECO:0000313" key="2">
    <source>
        <dbReference type="EMBL" id="SPO02117.1"/>
    </source>
</evidence>
<dbReference type="EMBL" id="ONZQ02000006">
    <property type="protein sequence ID" value="SPO02117.1"/>
    <property type="molecule type" value="Genomic_DNA"/>
</dbReference>